<organism evidence="1 2">
    <name type="scientific">Paractinoplanes lichenicola</name>
    <dbReference type="NCBI Taxonomy" id="2802976"/>
    <lineage>
        <taxon>Bacteria</taxon>
        <taxon>Bacillati</taxon>
        <taxon>Actinomycetota</taxon>
        <taxon>Actinomycetes</taxon>
        <taxon>Micromonosporales</taxon>
        <taxon>Micromonosporaceae</taxon>
        <taxon>Paractinoplanes</taxon>
    </lineage>
</organism>
<protein>
    <recommendedName>
        <fullName evidence="3">Excalibur calcium-binding domain-containing protein</fullName>
    </recommendedName>
</protein>
<dbReference type="Proteomes" id="UP000598996">
    <property type="component" value="Unassembled WGS sequence"/>
</dbReference>
<accession>A0ABS1VU62</accession>
<gene>
    <name evidence="1" type="ORF">JKJ07_27185</name>
</gene>
<evidence type="ECO:0008006" key="3">
    <source>
        <dbReference type="Google" id="ProtNLM"/>
    </source>
</evidence>
<name>A0ABS1VU62_9ACTN</name>
<keyword evidence="2" id="KW-1185">Reference proteome</keyword>
<evidence type="ECO:0000313" key="1">
    <source>
        <dbReference type="EMBL" id="MBL7257995.1"/>
    </source>
</evidence>
<sequence>MTARRGAALAGFLVVVAAVVTLLALRPGPTGSAGPGPAAVVSPVVPIVPPVASPSAPAALPPEGVVAAATSATPSAAPPPATPVAPAPFVQTFAAQPGAKPLPPLASPTAPVSVPANVDGCDHGYGTRTQCVPWTFPSAVTHKCAWLAAQGFEALPVRGTDRHRLDPDRNGIACD</sequence>
<dbReference type="RefSeq" id="WP_202994591.1">
    <property type="nucleotide sequence ID" value="NZ_JAENHO010000007.1"/>
</dbReference>
<dbReference type="EMBL" id="JAENHO010000007">
    <property type="protein sequence ID" value="MBL7257995.1"/>
    <property type="molecule type" value="Genomic_DNA"/>
</dbReference>
<proteinExistence type="predicted"/>
<evidence type="ECO:0000313" key="2">
    <source>
        <dbReference type="Proteomes" id="UP000598996"/>
    </source>
</evidence>
<reference evidence="1 2" key="1">
    <citation type="submission" date="2021-01" db="EMBL/GenBank/DDBJ databases">
        <title>Actinoplanes sp. nov. LDG1-01 isolated from lichen.</title>
        <authorList>
            <person name="Saeng-In P."/>
            <person name="Phongsopitanun W."/>
            <person name="Kanchanasin P."/>
            <person name="Yuki M."/>
            <person name="Kudo T."/>
            <person name="Ohkuma M."/>
            <person name="Tanasupawat S."/>
        </authorList>
    </citation>
    <scope>NUCLEOTIDE SEQUENCE [LARGE SCALE GENOMIC DNA]</scope>
    <source>
        <strain evidence="1 2">LDG1-01</strain>
    </source>
</reference>
<comment type="caution">
    <text evidence="1">The sequence shown here is derived from an EMBL/GenBank/DDBJ whole genome shotgun (WGS) entry which is preliminary data.</text>
</comment>